<keyword evidence="2" id="KW-0119">Carbohydrate metabolism</keyword>
<organism evidence="4 5">
    <name type="scientific">Flammeovirga yaeyamensis</name>
    <dbReference type="NCBI Taxonomy" id="367791"/>
    <lineage>
        <taxon>Bacteria</taxon>
        <taxon>Pseudomonadati</taxon>
        <taxon>Bacteroidota</taxon>
        <taxon>Cytophagia</taxon>
        <taxon>Cytophagales</taxon>
        <taxon>Flammeovirgaceae</taxon>
        <taxon>Flammeovirga</taxon>
    </lineage>
</organism>
<protein>
    <submittedName>
        <fullName evidence="4">Beta-propeller fold lactonase family protein</fullName>
    </submittedName>
</protein>
<dbReference type="EMBL" id="CP076132">
    <property type="protein sequence ID" value="QWG03173.1"/>
    <property type="molecule type" value="Genomic_DNA"/>
</dbReference>
<keyword evidence="5" id="KW-1185">Reference proteome</keyword>
<dbReference type="GO" id="GO:0006006">
    <property type="term" value="P:glucose metabolic process"/>
    <property type="evidence" value="ECO:0007669"/>
    <property type="project" value="UniProtKB-KW"/>
</dbReference>
<evidence type="ECO:0000256" key="3">
    <source>
        <dbReference type="SAM" id="SignalP"/>
    </source>
</evidence>
<dbReference type="SUPFAM" id="SSF51004">
    <property type="entry name" value="C-terminal (heme d1) domain of cytochrome cd1-nitrite reductase"/>
    <property type="match status" value="1"/>
</dbReference>
<accession>A0AAX1NBZ7</accession>
<comment type="similarity">
    <text evidence="1">Belongs to the cycloisomerase 2 family.</text>
</comment>
<evidence type="ECO:0000256" key="2">
    <source>
        <dbReference type="ARBA" id="ARBA00022526"/>
    </source>
</evidence>
<dbReference type="Gene3D" id="2.130.10.10">
    <property type="entry name" value="YVTN repeat-like/Quinoprotein amine dehydrogenase"/>
    <property type="match status" value="1"/>
</dbReference>
<dbReference type="InterPro" id="IPR050282">
    <property type="entry name" value="Cycloisomerase_2"/>
</dbReference>
<dbReference type="KEGG" id="fya:KMW28_06220"/>
<gene>
    <name evidence="4" type="ORF">KMW28_06220</name>
</gene>
<dbReference type="PANTHER" id="PTHR30344">
    <property type="entry name" value="6-PHOSPHOGLUCONOLACTONASE-RELATED"/>
    <property type="match status" value="1"/>
</dbReference>
<feature type="signal peptide" evidence="3">
    <location>
        <begin position="1"/>
        <end position="19"/>
    </location>
</feature>
<keyword evidence="2" id="KW-0313">Glucose metabolism</keyword>
<name>A0AAX1NBZ7_9BACT</name>
<dbReference type="InterPro" id="IPR015943">
    <property type="entry name" value="WD40/YVTN_repeat-like_dom_sf"/>
</dbReference>
<proteinExistence type="inferred from homology"/>
<dbReference type="AlphaFoldDB" id="A0AAX1NBZ7"/>
<evidence type="ECO:0000313" key="4">
    <source>
        <dbReference type="EMBL" id="QWG03173.1"/>
    </source>
</evidence>
<evidence type="ECO:0000256" key="1">
    <source>
        <dbReference type="ARBA" id="ARBA00005564"/>
    </source>
</evidence>
<reference evidence="4 5" key="1">
    <citation type="submission" date="2021-05" db="EMBL/GenBank/DDBJ databases">
        <title>Comparative genomic studies on the polysaccharide-degrading batcterial strains of the Flammeovirga genus.</title>
        <authorList>
            <person name="Zewei F."/>
            <person name="Zheng Z."/>
            <person name="Yu L."/>
            <person name="Ruyue G."/>
            <person name="Yanhong M."/>
            <person name="Yuanyuan C."/>
            <person name="Jingyan G."/>
            <person name="Wenjun H."/>
        </authorList>
    </citation>
    <scope>NUCLEOTIDE SEQUENCE [LARGE SCALE GENOMIC DNA]</scope>
    <source>
        <strain evidence="4 5">NBRC:100898</strain>
    </source>
</reference>
<keyword evidence="3" id="KW-0732">Signal</keyword>
<sequence length="353" mass="39213">MKKLILTIASMMLSLGAMSQQVSFLVGTYTQKDSKGVYKVTLEQETGHLFVDGVIIKAQNPSYVAYSKNRKYLGVLNESEEGTVSLYKVLDGQYHLVNRQHTKGSYPCHISFDGSNNVYVANYGSGNVSVFKIEDKKLSEIKQTIKYDKTGPNTGRQEASHAHFSNFVKHSKTLYTVDLGGDEVHAYHMAKDGLQEKFSFQITPGGGPRHLVDNGGHIYVLEELTSKVAVYNKEGNTPQLVQEISMLPEGFTDANTGAAIKMSKDKKFLYATNRGDNSIVIFKVLQDGQLEVIGHESVRGDSPRDFSFSPKQNYIVVANQESDNITLFKRNKETGLLEFVGEAEISMPVNIVF</sequence>
<dbReference type="GO" id="GO:0017057">
    <property type="term" value="F:6-phosphogluconolactonase activity"/>
    <property type="evidence" value="ECO:0007669"/>
    <property type="project" value="TreeGrafter"/>
</dbReference>
<evidence type="ECO:0000313" key="5">
    <source>
        <dbReference type="Proteomes" id="UP000678679"/>
    </source>
</evidence>
<dbReference type="PANTHER" id="PTHR30344:SF1">
    <property type="entry name" value="6-PHOSPHOGLUCONOLACTONASE"/>
    <property type="match status" value="1"/>
</dbReference>
<dbReference type="RefSeq" id="WP_169664143.1">
    <property type="nucleotide sequence ID" value="NZ_CP076132.1"/>
</dbReference>
<dbReference type="InterPro" id="IPR019405">
    <property type="entry name" value="Lactonase_7-beta_prop"/>
</dbReference>
<feature type="chain" id="PRO_5043500168" evidence="3">
    <location>
        <begin position="20"/>
        <end position="353"/>
    </location>
</feature>
<dbReference type="Proteomes" id="UP000678679">
    <property type="component" value="Chromosome 1"/>
</dbReference>
<dbReference type="Pfam" id="PF10282">
    <property type="entry name" value="Lactonase"/>
    <property type="match status" value="1"/>
</dbReference>
<dbReference type="InterPro" id="IPR011048">
    <property type="entry name" value="Haem_d1_sf"/>
</dbReference>